<dbReference type="KEGG" id="sli:Slin_5332"/>
<accession>D2QEV7</accession>
<evidence type="ECO:0000313" key="1">
    <source>
        <dbReference type="EMBL" id="ADB41301.1"/>
    </source>
</evidence>
<organism evidence="1 2">
    <name type="scientific">Spirosoma linguale (strain ATCC 33905 / DSM 74 / LMG 10896 / Claus 1)</name>
    <dbReference type="NCBI Taxonomy" id="504472"/>
    <lineage>
        <taxon>Bacteria</taxon>
        <taxon>Pseudomonadati</taxon>
        <taxon>Bacteroidota</taxon>
        <taxon>Cytophagia</taxon>
        <taxon>Cytophagales</taxon>
        <taxon>Cytophagaceae</taxon>
        <taxon>Spirosoma</taxon>
    </lineage>
</organism>
<keyword evidence="2" id="KW-1185">Reference proteome</keyword>
<dbReference type="Proteomes" id="UP000002028">
    <property type="component" value="Chromosome"/>
</dbReference>
<proteinExistence type="predicted"/>
<evidence type="ECO:0000313" key="2">
    <source>
        <dbReference type="Proteomes" id="UP000002028"/>
    </source>
</evidence>
<protein>
    <submittedName>
        <fullName evidence="1">Uncharacterized protein</fullName>
    </submittedName>
</protein>
<gene>
    <name evidence="1" type="ordered locus">Slin_5332</name>
</gene>
<dbReference type="AlphaFoldDB" id="D2QEV7"/>
<name>D2QEV7_SPILD</name>
<reference evidence="1 2" key="1">
    <citation type="journal article" date="2010" name="Stand. Genomic Sci.">
        <title>Complete genome sequence of Spirosoma linguale type strain (1).</title>
        <authorList>
            <person name="Lail K."/>
            <person name="Sikorski J."/>
            <person name="Saunders E."/>
            <person name="Lapidus A."/>
            <person name="Glavina Del Rio T."/>
            <person name="Copeland A."/>
            <person name="Tice H."/>
            <person name="Cheng J.-F."/>
            <person name="Lucas S."/>
            <person name="Nolan M."/>
            <person name="Bruce D."/>
            <person name="Goodwin L."/>
            <person name="Pitluck S."/>
            <person name="Ivanova N."/>
            <person name="Mavromatis K."/>
            <person name="Ovchinnikova G."/>
            <person name="Pati A."/>
            <person name="Chen A."/>
            <person name="Palaniappan K."/>
            <person name="Land M."/>
            <person name="Hauser L."/>
            <person name="Chang Y.-J."/>
            <person name="Jeffries C.D."/>
            <person name="Chain P."/>
            <person name="Brettin T."/>
            <person name="Detter J.C."/>
            <person name="Schuetze A."/>
            <person name="Rohde M."/>
            <person name="Tindall B.J."/>
            <person name="Goeker M."/>
            <person name="Bristow J."/>
            <person name="Eisen J.A."/>
            <person name="Markowitz V."/>
            <person name="Hugenholtz P."/>
            <person name="Kyrpides N.C."/>
            <person name="Klenk H.-P."/>
            <person name="Chen F."/>
        </authorList>
    </citation>
    <scope>NUCLEOTIDE SEQUENCE [LARGE SCALE GENOMIC DNA]</scope>
    <source>
        <strain evidence="2">ATCC 33905 / DSM 74 / LMG 10896 / Claus 1</strain>
    </source>
</reference>
<dbReference type="HOGENOM" id="CLU_3222255_0_0_10"/>
<dbReference type="EMBL" id="CP001769">
    <property type="protein sequence ID" value="ADB41301.1"/>
    <property type="molecule type" value="Genomic_DNA"/>
</dbReference>
<sequence>MDFFSSIKVTKSYGFGLSKIFFIKVHLREVTKSNGFELIYAQYY</sequence>